<reference evidence="2" key="1">
    <citation type="submission" date="2018-05" db="EMBL/GenBank/DDBJ databases">
        <title>Azospirillum thermophila sp. nov., a novel isolated from hot spring.</title>
        <authorList>
            <person name="Zhao Z."/>
        </authorList>
    </citation>
    <scope>NUCLEOTIDE SEQUENCE [LARGE SCALE GENOMIC DNA]</scope>
    <source>
        <strain evidence="2">CFH 70021</strain>
    </source>
</reference>
<dbReference type="KEGG" id="azz:DEW08_05835"/>
<proteinExistence type="predicted"/>
<protein>
    <submittedName>
        <fullName evidence="1">Uncharacterized protein</fullName>
    </submittedName>
</protein>
<name>A0A2S2CMZ5_9PROT</name>
<evidence type="ECO:0000313" key="1">
    <source>
        <dbReference type="EMBL" id="AWK85750.1"/>
    </source>
</evidence>
<dbReference type="AlphaFoldDB" id="A0A2S2CMZ5"/>
<keyword evidence="2" id="KW-1185">Reference proteome</keyword>
<accession>A0A2S2CMZ5</accession>
<evidence type="ECO:0000313" key="2">
    <source>
        <dbReference type="Proteomes" id="UP000245629"/>
    </source>
</evidence>
<dbReference type="RefSeq" id="WP_109325166.1">
    <property type="nucleotide sequence ID" value="NZ_CP029352.1"/>
</dbReference>
<gene>
    <name evidence="1" type="ORF">DEW08_05835</name>
</gene>
<dbReference type="Proteomes" id="UP000245629">
    <property type="component" value="Chromosome 1"/>
</dbReference>
<dbReference type="OrthoDB" id="7303847at2"/>
<organism evidence="1 2">
    <name type="scientific">Azospirillum thermophilum</name>
    <dbReference type="NCBI Taxonomy" id="2202148"/>
    <lineage>
        <taxon>Bacteria</taxon>
        <taxon>Pseudomonadati</taxon>
        <taxon>Pseudomonadota</taxon>
        <taxon>Alphaproteobacteria</taxon>
        <taxon>Rhodospirillales</taxon>
        <taxon>Azospirillaceae</taxon>
        <taxon>Azospirillum</taxon>
    </lineage>
</organism>
<dbReference type="EMBL" id="CP029352">
    <property type="protein sequence ID" value="AWK85750.1"/>
    <property type="molecule type" value="Genomic_DNA"/>
</dbReference>
<sequence length="126" mass="14683">MDKALVEQHHEWTYQREGRQPATIRVADFEREGKRIVAFLEQQGHGPQRPVIDWPGVAEAYARQNGFALTDAYWYEAQPRRFANGRPHVSEYQPGRQEWRFETSIPLARSIIEQLGLDPDNLPLDI</sequence>